<dbReference type="AlphaFoldDB" id="A0AAE0T3A5"/>
<reference evidence="2" key="1">
    <citation type="journal article" date="2021" name="Genome Biol. Evol.">
        <title>A High-Quality Reference Genome for a Parasitic Bivalve with Doubly Uniparental Inheritance (Bivalvia: Unionida).</title>
        <authorList>
            <person name="Smith C.H."/>
        </authorList>
    </citation>
    <scope>NUCLEOTIDE SEQUENCE</scope>
    <source>
        <strain evidence="2">CHS0354</strain>
    </source>
</reference>
<reference evidence="2" key="3">
    <citation type="submission" date="2023-05" db="EMBL/GenBank/DDBJ databases">
        <authorList>
            <person name="Smith C.H."/>
        </authorList>
    </citation>
    <scope>NUCLEOTIDE SEQUENCE</scope>
    <source>
        <strain evidence="2">CHS0354</strain>
        <tissue evidence="2">Mantle</tissue>
    </source>
</reference>
<dbReference type="Proteomes" id="UP001195483">
    <property type="component" value="Unassembled WGS sequence"/>
</dbReference>
<feature type="transmembrane region" description="Helical" evidence="1">
    <location>
        <begin position="232"/>
        <end position="253"/>
    </location>
</feature>
<protein>
    <submittedName>
        <fullName evidence="2">Uncharacterized protein</fullName>
    </submittedName>
</protein>
<proteinExistence type="predicted"/>
<sequence>MPDENLFISKVTSENKGQLIDILSCIIAEGWHVLARLSNFAMDQNFIESLYRDYGMEEYETLQMLASDDSWQRMIAPMVQKLSFLQFLAEIEEYDNHETERMHFIFSRIINNLIIETYGCDDVQRKEILKDILARVCSSYGTHQLSLMRHRIVDRIETDVQMVAENVQSIRLNLISTKQGRKSAFKTILENCVSAGEVIFLRNEIHAIPETVKVEMFLMDSRRYPIKPNFRFGRYLTLESYFYVVYLAFLAYYEIGLREEAKSYKLWKSFAAIFPISICHLL</sequence>
<keyword evidence="1" id="KW-0812">Transmembrane</keyword>
<organism evidence="2 3">
    <name type="scientific">Potamilus streckersoni</name>
    <dbReference type="NCBI Taxonomy" id="2493646"/>
    <lineage>
        <taxon>Eukaryota</taxon>
        <taxon>Metazoa</taxon>
        <taxon>Spiralia</taxon>
        <taxon>Lophotrochozoa</taxon>
        <taxon>Mollusca</taxon>
        <taxon>Bivalvia</taxon>
        <taxon>Autobranchia</taxon>
        <taxon>Heteroconchia</taxon>
        <taxon>Palaeoheterodonta</taxon>
        <taxon>Unionida</taxon>
        <taxon>Unionoidea</taxon>
        <taxon>Unionidae</taxon>
        <taxon>Ambleminae</taxon>
        <taxon>Lampsilini</taxon>
        <taxon>Potamilus</taxon>
    </lineage>
</organism>
<comment type="caution">
    <text evidence="2">The sequence shown here is derived from an EMBL/GenBank/DDBJ whole genome shotgun (WGS) entry which is preliminary data.</text>
</comment>
<keyword evidence="1" id="KW-0472">Membrane</keyword>
<evidence type="ECO:0000313" key="3">
    <source>
        <dbReference type="Proteomes" id="UP001195483"/>
    </source>
</evidence>
<gene>
    <name evidence="2" type="ORF">CHS0354_017161</name>
</gene>
<accession>A0AAE0T3A5</accession>
<dbReference type="EMBL" id="JAEAOA010001055">
    <property type="protein sequence ID" value="KAK3602718.1"/>
    <property type="molecule type" value="Genomic_DNA"/>
</dbReference>
<reference evidence="2" key="2">
    <citation type="journal article" date="2021" name="Genome Biol. Evol.">
        <title>Developing a high-quality reference genome for a parasitic bivalve with doubly uniparental inheritance (Bivalvia: Unionida).</title>
        <authorList>
            <person name="Smith C.H."/>
        </authorList>
    </citation>
    <scope>NUCLEOTIDE SEQUENCE</scope>
    <source>
        <strain evidence="2">CHS0354</strain>
        <tissue evidence="2">Mantle</tissue>
    </source>
</reference>
<evidence type="ECO:0000256" key="1">
    <source>
        <dbReference type="SAM" id="Phobius"/>
    </source>
</evidence>
<keyword evidence="1" id="KW-1133">Transmembrane helix</keyword>
<name>A0AAE0T3A5_9BIVA</name>
<keyword evidence="3" id="KW-1185">Reference proteome</keyword>
<evidence type="ECO:0000313" key="2">
    <source>
        <dbReference type="EMBL" id="KAK3602718.1"/>
    </source>
</evidence>